<evidence type="ECO:0008006" key="3">
    <source>
        <dbReference type="Google" id="ProtNLM"/>
    </source>
</evidence>
<keyword evidence="1" id="KW-1133">Transmembrane helix</keyword>
<protein>
    <recommendedName>
        <fullName evidence="3">Multipass membrane protein</fullName>
    </recommendedName>
</protein>
<keyword evidence="1" id="KW-0472">Membrane</keyword>
<dbReference type="EMBL" id="AP031322">
    <property type="protein sequence ID" value="BFH73150.1"/>
    <property type="molecule type" value="Genomic_DNA"/>
</dbReference>
<gene>
    <name evidence="2" type="ORF">SJAV_10940</name>
</gene>
<dbReference type="AlphaFoldDB" id="A0AAT9GQM9"/>
<feature type="transmembrane region" description="Helical" evidence="1">
    <location>
        <begin position="67"/>
        <end position="93"/>
    </location>
</feature>
<organism evidence="2">
    <name type="scientific">Sulfurisphaera javensis</name>
    <dbReference type="NCBI Taxonomy" id="2049879"/>
    <lineage>
        <taxon>Archaea</taxon>
        <taxon>Thermoproteota</taxon>
        <taxon>Thermoprotei</taxon>
        <taxon>Sulfolobales</taxon>
        <taxon>Sulfolobaceae</taxon>
        <taxon>Sulfurisphaera</taxon>
    </lineage>
</organism>
<accession>A0AAT9GQM9</accession>
<feature type="transmembrane region" description="Helical" evidence="1">
    <location>
        <begin position="32"/>
        <end position="55"/>
    </location>
</feature>
<sequence>MKYFSEIFIYSLFINNKLIIMTQSVSSRNTPVLISSVVETILLIGTFIAGTATMLNAQFPINQTWMAALLSSHLSLAILSGLGAVLLFTLSYLSDRRDLYYLSLITVVFVGLAAAGGLAFYATYNYAFSYIMALSLLISIISSTGCIIYSL</sequence>
<evidence type="ECO:0000313" key="2">
    <source>
        <dbReference type="EMBL" id="BFH73150.1"/>
    </source>
</evidence>
<feature type="transmembrane region" description="Helical" evidence="1">
    <location>
        <begin position="128"/>
        <end position="150"/>
    </location>
</feature>
<proteinExistence type="predicted"/>
<feature type="transmembrane region" description="Helical" evidence="1">
    <location>
        <begin position="99"/>
        <end position="121"/>
    </location>
</feature>
<keyword evidence="1" id="KW-0812">Transmembrane</keyword>
<reference evidence="2" key="1">
    <citation type="submission" date="2024-03" db="EMBL/GenBank/DDBJ databases">
        <title>Complete genome sequence of Sulfurisphaera javensis strain KD-1.</title>
        <authorList>
            <person name="Sakai H."/>
            <person name="Nur N."/>
            <person name="Suwanto A."/>
            <person name="Kurosawa N."/>
        </authorList>
    </citation>
    <scope>NUCLEOTIDE SEQUENCE</scope>
    <source>
        <strain evidence="2">KD-1</strain>
    </source>
</reference>
<name>A0AAT9GQM9_9CREN</name>
<evidence type="ECO:0000256" key="1">
    <source>
        <dbReference type="SAM" id="Phobius"/>
    </source>
</evidence>
<dbReference type="KEGG" id="sjv:SJAV_10940"/>